<evidence type="ECO:0000313" key="4">
    <source>
        <dbReference type="Proteomes" id="UP000006727"/>
    </source>
</evidence>
<evidence type="ECO:0000313" key="3">
    <source>
        <dbReference type="EnsemblPlants" id="PAC:32957796.CDS.1"/>
    </source>
</evidence>
<name>A0A2K1JT49_PHYPA</name>
<protein>
    <submittedName>
        <fullName evidence="2 3">Uncharacterized protein</fullName>
    </submittedName>
</protein>
<organism evidence="2">
    <name type="scientific">Physcomitrium patens</name>
    <name type="common">Spreading-leaved earth moss</name>
    <name type="synonym">Physcomitrella patens</name>
    <dbReference type="NCBI Taxonomy" id="3218"/>
    <lineage>
        <taxon>Eukaryota</taxon>
        <taxon>Viridiplantae</taxon>
        <taxon>Streptophyta</taxon>
        <taxon>Embryophyta</taxon>
        <taxon>Bryophyta</taxon>
        <taxon>Bryophytina</taxon>
        <taxon>Bryopsida</taxon>
        <taxon>Funariidae</taxon>
        <taxon>Funariales</taxon>
        <taxon>Funariaceae</taxon>
        <taxon>Physcomitrium</taxon>
    </lineage>
</organism>
<feature type="region of interest" description="Disordered" evidence="1">
    <location>
        <begin position="23"/>
        <end position="44"/>
    </location>
</feature>
<dbReference type="Gramene" id="Pp3c11_2031V3.1">
    <property type="protein sequence ID" value="PAC:32957796.CDS.1"/>
    <property type="gene ID" value="Pp3c11_2031"/>
</dbReference>
<evidence type="ECO:0000256" key="1">
    <source>
        <dbReference type="SAM" id="MobiDB-lite"/>
    </source>
</evidence>
<accession>A0A2K1JT49</accession>
<dbReference type="AlphaFoldDB" id="A0A2K1JT49"/>
<sequence length="73" mass="8189">MTMRMIFPVTGLIIKPTIQRSQNKTLPHATCHNAPSSSSSQHDHISAPKLCRSAYNEEPSFKVLLLHFFDPPS</sequence>
<keyword evidence="4" id="KW-1185">Reference proteome</keyword>
<dbReference type="EMBL" id="ABEU02000011">
    <property type="protein sequence ID" value="PNR44702.1"/>
    <property type="molecule type" value="Genomic_DNA"/>
</dbReference>
<dbReference type="Proteomes" id="UP000006727">
    <property type="component" value="Chromosome 11"/>
</dbReference>
<evidence type="ECO:0000313" key="2">
    <source>
        <dbReference type="EMBL" id="PNR44702.1"/>
    </source>
</evidence>
<gene>
    <name evidence="2" type="ORF">PHYPA_014472</name>
</gene>
<proteinExistence type="predicted"/>
<reference evidence="2 4" key="2">
    <citation type="journal article" date="2018" name="Plant J.">
        <title>The Physcomitrella patens chromosome-scale assembly reveals moss genome structure and evolution.</title>
        <authorList>
            <person name="Lang D."/>
            <person name="Ullrich K.K."/>
            <person name="Murat F."/>
            <person name="Fuchs J."/>
            <person name="Jenkins J."/>
            <person name="Haas F.B."/>
            <person name="Piednoel M."/>
            <person name="Gundlach H."/>
            <person name="Van Bel M."/>
            <person name="Meyberg R."/>
            <person name="Vives C."/>
            <person name="Morata J."/>
            <person name="Symeonidi A."/>
            <person name="Hiss M."/>
            <person name="Muchero W."/>
            <person name="Kamisugi Y."/>
            <person name="Saleh O."/>
            <person name="Blanc G."/>
            <person name="Decker E.L."/>
            <person name="van Gessel N."/>
            <person name="Grimwood J."/>
            <person name="Hayes R.D."/>
            <person name="Graham S.W."/>
            <person name="Gunter L.E."/>
            <person name="McDaniel S.F."/>
            <person name="Hoernstein S.N.W."/>
            <person name="Larsson A."/>
            <person name="Li F.W."/>
            <person name="Perroud P.F."/>
            <person name="Phillips J."/>
            <person name="Ranjan P."/>
            <person name="Rokshar D.S."/>
            <person name="Rothfels C.J."/>
            <person name="Schneider L."/>
            <person name="Shu S."/>
            <person name="Stevenson D.W."/>
            <person name="Thummler F."/>
            <person name="Tillich M."/>
            <person name="Villarreal Aguilar J.C."/>
            <person name="Widiez T."/>
            <person name="Wong G.K."/>
            <person name="Wymore A."/>
            <person name="Zhang Y."/>
            <person name="Zimmer A.D."/>
            <person name="Quatrano R.S."/>
            <person name="Mayer K.F.X."/>
            <person name="Goodstein D."/>
            <person name="Casacuberta J.M."/>
            <person name="Vandepoele K."/>
            <person name="Reski R."/>
            <person name="Cuming A.C."/>
            <person name="Tuskan G.A."/>
            <person name="Maumus F."/>
            <person name="Salse J."/>
            <person name="Schmutz J."/>
            <person name="Rensing S.A."/>
        </authorList>
    </citation>
    <scope>NUCLEOTIDE SEQUENCE [LARGE SCALE GENOMIC DNA]</scope>
    <source>
        <strain evidence="3 4">cv. Gransden 2004</strain>
    </source>
</reference>
<reference evidence="3" key="3">
    <citation type="submission" date="2020-12" db="UniProtKB">
        <authorList>
            <consortium name="EnsemblPlants"/>
        </authorList>
    </citation>
    <scope>IDENTIFICATION</scope>
</reference>
<dbReference type="InParanoid" id="A0A2K1JT49"/>
<dbReference type="EnsemblPlants" id="Pp3c11_2031V3.1">
    <property type="protein sequence ID" value="PAC:32957796.CDS.1"/>
    <property type="gene ID" value="Pp3c11_2031"/>
</dbReference>
<reference evidence="2 4" key="1">
    <citation type="journal article" date="2008" name="Science">
        <title>The Physcomitrella genome reveals evolutionary insights into the conquest of land by plants.</title>
        <authorList>
            <person name="Rensing S."/>
            <person name="Lang D."/>
            <person name="Zimmer A."/>
            <person name="Terry A."/>
            <person name="Salamov A."/>
            <person name="Shapiro H."/>
            <person name="Nishiyama T."/>
            <person name="Perroud P.-F."/>
            <person name="Lindquist E."/>
            <person name="Kamisugi Y."/>
            <person name="Tanahashi T."/>
            <person name="Sakakibara K."/>
            <person name="Fujita T."/>
            <person name="Oishi K."/>
            <person name="Shin-I T."/>
            <person name="Kuroki Y."/>
            <person name="Toyoda A."/>
            <person name="Suzuki Y."/>
            <person name="Hashimoto A."/>
            <person name="Yamaguchi K."/>
            <person name="Sugano A."/>
            <person name="Kohara Y."/>
            <person name="Fujiyama A."/>
            <person name="Anterola A."/>
            <person name="Aoki S."/>
            <person name="Ashton N."/>
            <person name="Barbazuk W.B."/>
            <person name="Barker E."/>
            <person name="Bennetzen J."/>
            <person name="Bezanilla M."/>
            <person name="Blankenship R."/>
            <person name="Cho S.H."/>
            <person name="Dutcher S."/>
            <person name="Estelle M."/>
            <person name="Fawcett J.A."/>
            <person name="Gundlach H."/>
            <person name="Hanada K."/>
            <person name="Heyl A."/>
            <person name="Hicks K.A."/>
            <person name="Hugh J."/>
            <person name="Lohr M."/>
            <person name="Mayer K."/>
            <person name="Melkozernov A."/>
            <person name="Murata T."/>
            <person name="Nelson D."/>
            <person name="Pils B."/>
            <person name="Prigge M."/>
            <person name="Reiss B."/>
            <person name="Renner T."/>
            <person name="Rombauts S."/>
            <person name="Rushton P."/>
            <person name="Sanderfoot A."/>
            <person name="Schween G."/>
            <person name="Shiu S.-H."/>
            <person name="Stueber K."/>
            <person name="Theodoulou F.L."/>
            <person name="Tu H."/>
            <person name="Van de Peer Y."/>
            <person name="Verrier P.J."/>
            <person name="Waters E."/>
            <person name="Wood A."/>
            <person name="Yang L."/>
            <person name="Cove D."/>
            <person name="Cuming A."/>
            <person name="Hasebe M."/>
            <person name="Lucas S."/>
            <person name="Mishler D.B."/>
            <person name="Reski R."/>
            <person name="Grigoriev I."/>
            <person name="Quatrano R.S."/>
            <person name="Boore J.L."/>
        </authorList>
    </citation>
    <scope>NUCLEOTIDE SEQUENCE [LARGE SCALE GENOMIC DNA]</scope>
    <source>
        <strain evidence="3 4">cv. Gransden 2004</strain>
    </source>
</reference>